<organism evidence="1 2">
    <name type="scientific">Sphingobacterium hungaricum</name>
    <dbReference type="NCBI Taxonomy" id="2082723"/>
    <lineage>
        <taxon>Bacteria</taxon>
        <taxon>Pseudomonadati</taxon>
        <taxon>Bacteroidota</taxon>
        <taxon>Sphingobacteriia</taxon>
        <taxon>Sphingobacteriales</taxon>
        <taxon>Sphingobacteriaceae</taxon>
        <taxon>Sphingobacterium</taxon>
    </lineage>
</organism>
<dbReference type="EMBL" id="PRDK01000001">
    <property type="protein sequence ID" value="MBE8712507.1"/>
    <property type="molecule type" value="Genomic_DNA"/>
</dbReference>
<keyword evidence="2" id="KW-1185">Reference proteome</keyword>
<gene>
    <name evidence="1" type="ORF">C4F49_02280</name>
</gene>
<dbReference type="InterPro" id="IPR036388">
    <property type="entry name" value="WH-like_DNA-bd_sf"/>
</dbReference>
<dbReference type="SUPFAM" id="SSF48295">
    <property type="entry name" value="TrpR-like"/>
    <property type="match status" value="1"/>
</dbReference>
<reference evidence="1" key="1">
    <citation type="submission" date="2018-02" db="EMBL/GenBank/DDBJ databases">
        <authorList>
            <person name="Vasarhelyi B.M."/>
            <person name="Deshmukh S."/>
            <person name="Balint B."/>
            <person name="Kukolya J."/>
        </authorList>
    </citation>
    <scope>NUCLEOTIDE SEQUENCE</scope>
    <source>
        <strain evidence="1">KB22</strain>
    </source>
</reference>
<evidence type="ECO:0000313" key="1">
    <source>
        <dbReference type="EMBL" id="MBE8712507.1"/>
    </source>
</evidence>
<dbReference type="Proteomes" id="UP000616201">
    <property type="component" value="Unassembled WGS sequence"/>
</dbReference>
<dbReference type="InterPro" id="IPR010921">
    <property type="entry name" value="Trp_repressor/repl_initiator"/>
</dbReference>
<name>A0A928UTL8_9SPHI</name>
<evidence type="ECO:0000313" key="2">
    <source>
        <dbReference type="Proteomes" id="UP000616201"/>
    </source>
</evidence>
<evidence type="ECO:0008006" key="3">
    <source>
        <dbReference type="Google" id="ProtNLM"/>
    </source>
</evidence>
<dbReference type="AlphaFoldDB" id="A0A928UTL8"/>
<dbReference type="GO" id="GO:0043565">
    <property type="term" value="F:sequence-specific DNA binding"/>
    <property type="evidence" value="ECO:0007669"/>
    <property type="project" value="InterPro"/>
</dbReference>
<protein>
    <recommendedName>
        <fullName evidence="3">Transposase</fullName>
    </recommendedName>
</protein>
<sequence length="77" mass="8758">MVQATRYKRPQKFYSLSQKANAVERVIGGGEMINDVANDVGCSHGIFSDWLKKYFRPNSPFIITKQSKINYESNGNI</sequence>
<dbReference type="Gene3D" id="1.10.10.10">
    <property type="entry name" value="Winged helix-like DNA-binding domain superfamily/Winged helix DNA-binding domain"/>
    <property type="match status" value="1"/>
</dbReference>
<proteinExistence type="predicted"/>
<accession>A0A928UTL8</accession>
<comment type="caution">
    <text evidence="1">The sequence shown here is derived from an EMBL/GenBank/DDBJ whole genome shotgun (WGS) entry which is preliminary data.</text>
</comment>